<dbReference type="EC" id="3.5.1.89" evidence="2"/>
<dbReference type="PANTHER" id="PTHR12993">
    <property type="entry name" value="N-ACETYLGLUCOSAMINYL-PHOSPHATIDYLINOSITOL DE-N-ACETYLASE-RELATED"/>
    <property type="match status" value="1"/>
</dbReference>
<evidence type="ECO:0000256" key="1">
    <source>
        <dbReference type="ARBA" id="ARBA00006066"/>
    </source>
</evidence>
<proteinExistence type="inferred from homology"/>
<gene>
    <name evidence="3" type="ORF">GBAR_LOCUS31162</name>
</gene>
<evidence type="ECO:0000313" key="4">
    <source>
        <dbReference type="Proteomes" id="UP001174909"/>
    </source>
</evidence>
<dbReference type="InterPro" id="IPR024078">
    <property type="entry name" value="LmbE-like_dom_sf"/>
</dbReference>
<reference evidence="3" key="1">
    <citation type="submission" date="2023-03" db="EMBL/GenBank/DDBJ databases">
        <authorList>
            <person name="Steffen K."/>
            <person name="Cardenas P."/>
        </authorList>
    </citation>
    <scope>NUCLEOTIDE SEQUENCE</scope>
</reference>
<comment type="similarity">
    <text evidence="1">Belongs to the PIGL family.</text>
</comment>
<sequence length="509" mass="57937">MTSRPHGIDGWGYPNQEYAPEPRVMTEAPRSALVVTPHPDDAEGGCGATMAKWIAESGTKVVILMCTNGNKGTGDRSFTPETLAATREIEQQNAANVLGVSEVVFLRYGDGELEDTQTYRGQVVREIRRHKPEVVFGIDPYRVTSHTHRDHRHSGQAALDAAFSYAWSWLDFSEQISDEGLEPHRVGEALLWGSERPDTFIPITEEHINRKAKALSQHASQISARTVSQRLERMTEGSRLQGERCGVPFAEGFRRINFNLGTDEWLAGVVTINTTDDLLRVLSENPEWKAAVRREILTEELLNLPARFDSFVEEQRRINEDQHRFNEDQRRFYEEQLQFNGEQLRFNDRVDRFMVRTDERFARIESDIANFRSDYARTNVVREADAIAGDMGFSLVRTLSYVELRDIHQDSDTSGIETRLLRSFRRADLVMEVTDEDGAAHYVAVEVSYTADDRDTGRAIRNADFLAWFTGRPAHAAVASVRNTEQVQSTVARGEVYWHRLDDRDPATE</sequence>
<dbReference type="AlphaFoldDB" id="A0AA35TZ57"/>
<comment type="caution">
    <text evidence="3">The sequence shown here is derived from an EMBL/GenBank/DDBJ whole genome shotgun (WGS) entry which is preliminary data.</text>
</comment>
<protein>
    <recommendedName>
        <fullName evidence="2">N-acetylglucosaminylphosphatidylinositol deacetylase</fullName>
        <ecNumber evidence="2">3.5.1.89</ecNumber>
    </recommendedName>
</protein>
<evidence type="ECO:0000256" key="2">
    <source>
        <dbReference type="ARBA" id="ARBA00012176"/>
    </source>
</evidence>
<accession>A0AA35TZ57</accession>
<dbReference type="Pfam" id="PF02585">
    <property type="entry name" value="PIG-L"/>
    <property type="match status" value="1"/>
</dbReference>
<dbReference type="EMBL" id="CASHTH010004428">
    <property type="protein sequence ID" value="CAI8057200.1"/>
    <property type="molecule type" value="Genomic_DNA"/>
</dbReference>
<keyword evidence="4" id="KW-1185">Reference proteome</keyword>
<dbReference type="SUPFAM" id="SSF102588">
    <property type="entry name" value="LmbE-like"/>
    <property type="match status" value="1"/>
</dbReference>
<dbReference type="GO" id="GO:0000225">
    <property type="term" value="F:N-acetylglucosaminylphosphatidylinositol deacetylase activity"/>
    <property type="evidence" value="ECO:0007669"/>
    <property type="project" value="UniProtKB-EC"/>
</dbReference>
<dbReference type="Gene3D" id="3.40.50.10320">
    <property type="entry name" value="LmbE-like"/>
    <property type="match status" value="1"/>
</dbReference>
<evidence type="ECO:0000313" key="3">
    <source>
        <dbReference type="EMBL" id="CAI8057200.1"/>
    </source>
</evidence>
<organism evidence="3 4">
    <name type="scientific">Geodia barretti</name>
    <name type="common">Barrett's horny sponge</name>
    <dbReference type="NCBI Taxonomy" id="519541"/>
    <lineage>
        <taxon>Eukaryota</taxon>
        <taxon>Metazoa</taxon>
        <taxon>Porifera</taxon>
        <taxon>Demospongiae</taxon>
        <taxon>Heteroscleromorpha</taxon>
        <taxon>Tetractinellida</taxon>
        <taxon>Astrophorina</taxon>
        <taxon>Geodiidae</taxon>
        <taxon>Geodia</taxon>
    </lineage>
</organism>
<dbReference type="InterPro" id="IPR003737">
    <property type="entry name" value="GlcNAc_PI_deacetylase-related"/>
</dbReference>
<dbReference type="Proteomes" id="UP001174909">
    <property type="component" value="Unassembled WGS sequence"/>
</dbReference>
<dbReference type="PANTHER" id="PTHR12993:SF28">
    <property type="entry name" value="LMBE FAMILY PROTEIN"/>
    <property type="match status" value="1"/>
</dbReference>
<name>A0AA35TZ57_GEOBA</name>